<dbReference type="InterPro" id="IPR001387">
    <property type="entry name" value="Cro/C1-type_HTH"/>
</dbReference>
<organism evidence="2 3">
    <name type="scientific">Streptomyces monashensis</name>
    <dbReference type="NCBI Taxonomy" id="1678012"/>
    <lineage>
        <taxon>Bacteria</taxon>
        <taxon>Bacillati</taxon>
        <taxon>Actinomycetota</taxon>
        <taxon>Actinomycetes</taxon>
        <taxon>Kitasatosporales</taxon>
        <taxon>Streptomycetaceae</taxon>
        <taxon>Streptomyces</taxon>
    </lineage>
</organism>
<name>A0A1S2Q0F6_9ACTN</name>
<dbReference type="Gene3D" id="3.30.450.180">
    <property type="match status" value="1"/>
</dbReference>
<proteinExistence type="predicted"/>
<dbReference type="Proteomes" id="UP000179642">
    <property type="component" value="Unassembled WGS sequence"/>
</dbReference>
<evidence type="ECO:0000259" key="1">
    <source>
        <dbReference type="PROSITE" id="PS50943"/>
    </source>
</evidence>
<dbReference type="AlphaFoldDB" id="A0A1S2Q0F6"/>
<dbReference type="EMBL" id="MLYO01000052">
    <property type="protein sequence ID" value="OIJ99085.1"/>
    <property type="molecule type" value="Genomic_DNA"/>
</dbReference>
<gene>
    <name evidence="2" type="ORF">BIV23_29140</name>
</gene>
<sequence length="224" mass="24276">MAGLPATSGRGRLTQGQVDVALHNGFGTYQKVESGALVPSAKYLRQVAELFGLTPFDLQVAHASLTGTEPVPHPSERPSSPWAQVIQGQSQMALVLDYSGALIAVNAAAEGLFDGEPPANFWHWMLSPAGRQCLGTWEEDWAPYVLAEIRRAQARHPADPGLETLRTELGCHGYLQGMEPARWGFTAEPRTMHHPRWGTGHVQYLAAQIEGSSGQMVTLPFTPA</sequence>
<dbReference type="PANTHER" id="PTHR35010">
    <property type="entry name" value="BLL4672 PROTEIN-RELATED"/>
    <property type="match status" value="1"/>
</dbReference>
<accession>A0A1S2Q0F6</accession>
<evidence type="ECO:0000313" key="3">
    <source>
        <dbReference type="Proteomes" id="UP000179642"/>
    </source>
</evidence>
<evidence type="ECO:0000313" key="2">
    <source>
        <dbReference type="EMBL" id="OIJ99085.1"/>
    </source>
</evidence>
<protein>
    <recommendedName>
        <fullName evidence="1">HTH cro/C1-type domain-containing protein</fullName>
    </recommendedName>
</protein>
<dbReference type="PANTHER" id="PTHR35010:SF2">
    <property type="entry name" value="BLL4672 PROTEIN"/>
    <property type="match status" value="1"/>
</dbReference>
<comment type="caution">
    <text evidence="2">The sequence shown here is derived from an EMBL/GenBank/DDBJ whole genome shotgun (WGS) entry which is preliminary data.</text>
</comment>
<dbReference type="CDD" id="cd00093">
    <property type="entry name" value="HTH_XRE"/>
    <property type="match status" value="1"/>
</dbReference>
<reference evidence="2 3" key="1">
    <citation type="submission" date="2016-10" db="EMBL/GenBank/DDBJ databases">
        <title>Genome sequence of Streptomyces sp. MUSC 1.</title>
        <authorList>
            <person name="Lee L.-H."/>
            <person name="Ser H.-L."/>
            <person name="Law J.W.-F."/>
        </authorList>
    </citation>
    <scope>NUCLEOTIDE SEQUENCE [LARGE SCALE GENOMIC DNA]</scope>
    <source>
        <strain evidence="2 3">MUSC 1</strain>
    </source>
</reference>
<dbReference type="PROSITE" id="PS50943">
    <property type="entry name" value="HTH_CROC1"/>
    <property type="match status" value="1"/>
</dbReference>
<dbReference type="InterPro" id="IPR041413">
    <property type="entry name" value="MLTR_LBD"/>
</dbReference>
<dbReference type="Pfam" id="PF17765">
    <property type="entry name" value="MLTR_LBD"/>
    <property type="match status" value="1"/>
</dbReference>
<keyword evidence="3" id="KW-1185">Reference proteome</keyword>
<feature type="domain" description="HTH cro/C1-type" evidence="1">
    <location>
        <begin position="28"/>
        <end position="58"/>
    </location>
</feature>